<comment type="similarity">
    <text evidence="3 11">Belongs to the long-chain O-acyltransferase family.</text>
</comment>
<comment type="pathway">
    <text evidence="2">Lipid metabolism.</text>
</comment>
<dbReference type="GO" id="GO:0004144">
    <property type="term" value="F:diacylglycerol O-acyltransferase activity"/>
    <property type="evidence" value="ECO:0007669"/>
    <property type="project" value="UniProtKB-EC"/>
</dbReference>
<comment type="pathway">
    <text evidence="1 11">Glycerolipid metabolism; triacylglycerol biosynthesis.</text>
</comment>
<dbReference type="Pfam" id="PF03007">
    <property type="entry name" value="WS_DGAT_cat"/>
    <property type="match status" value="1"/>
</dbReference>
<keyword evidence="5 11" id="KW-0444">Lipid biosynthesis</keyword>
<keyword evidence="7 11" id="KW-0319">Glycerol metabolism</keyword>
<dbReference type="InterPro" id="IPR004255">
    <property type="entry name" value="O-acyltransferase_WSD1_N"/>
</dbReference>
<proteinExistence type="inferred from homology"/>
<dbReference type="GO" id="GO:0001666">
    <property type="term" value="P:response to hypoxia"/>
    <property type="evidence" value="ECO:0007669"/>
    <property type="project" value="TreeGrafter"/>
</dbReference>
<evidence type="ECO:0000256" key="4">
    <source>
        <dbReference type="ARBA" id="ARBA00013244"/>
    </source>
</evidence>
<dbReference type="AlphaFoldDB" id="L7LAC0"/>
<evidence type="ECO:0000256" key="7">
    <source>
        <dbReference type="ARBA" id="ARBA00022798"/>
    </source>
</evidence>
<dbReference type="GO" id="GO:0071731">
    <property type="term" value="P:response to nitric oxide"/>
    <property type="evidence" value="ECO:0007669"/>
    <property type="project" value="TreeGrafter"/>
</dbReference>
<evidence type="ECO:0000256" key="11">
    <source>
        <dbReference type="RuleBase" id="RU361241"/>
    </source>
</evidence>
<sequence>MPSTAGEPGDPQRLVHKPLRIGQPLFVNDPDFDVRRHLHRVGVPSPGGPRQVAEQLDQIHRHRLSHDKPLWEAWILEGLADGRLAVAVKFSHTLSDGVGAVTRILPTILSTDPARDVDYPPSGPPPELPGRADLLVDVVKETAGNVAGAVKVVSSGTRALVRGAAGLLWTTATAPLRRPVGPMPSYWQRRLQNAPVRTGLNSPITERRNTAYVSVPLAELKELGTGFGASVNDVFLAAALSAMRDWLQRHDTLPDGPLQAFVPISTRDVDDEVPNSWSLALVRLPVFVDDPVTRLELITAATNRVKTGRAGRGPSVDFADVIQLVPPRLLGAAASAYVSKQLNGLRPPLFHAACSNVPGPREELWLDGARLEGIYPMGPLFADMNLNLTAISYAGRFGLGVTACPDNVPDAWEVTDGWLAGLAELRAEGSAAR</sequence>
<keyword evidence="9 11" id="KW-0012">Acyltransferase</keyword>
<evidence type="ECO:0000313" key="14">
    <source>
        <dbReference type="EMBL" id="GAC56958.1"/>
    </source>
</evidence>
<evidence type="ECO:0000256" key="9">
    <source>
        <dbReference type="ARBA" id="ARBA00023315"/>
    </source>
</evidence>
<feature type="domain" description="O-acyltransferase WSD1-like N-terminal" evidence="12">
    <location>
        <begin position="11"/>
        <end position="235"/>
    </location>
</feature>
<evidence type="ECO:0000256" key="1">
    <source>
        <dbReference type="ARBA" id="ARBA00004771"/>
    </source>
</evidence>
<evidence type="ECO:0000259" key="12">
    <source>
        <dbReference type="Pfam" id="PF03007"/>
    </source>
</evidence>
<evidence type="ECO:0000256" key="2">
    <source>
        <dbReference type="ARBA" id="ARBA00005189"/>
    </source>
</evidence>
<dbReference type="InterPro" id="IPR009721">
    <property type="entry name" value="O-acyltransferase_WSD1_C"/>
</dbReference>
<evidence type="ECO:0000256" key="8">
    <source>
        <dbReference type="ARBA" id="ARBA00023098"/>
    </source>
</evidence>
<evidence type="ECO:0000256" key="5">
    <source>
        <dbReference type="ARBA" id="ARBA00022516"/>
    </source>
</evidence>
<evidence type="ECO:0000256" key="3">
    <source>
        <dbReference type="ARBA" id="ARBA00009587"/>
    </source>
</evidence>
<keyword evidence="8 11" id="KW-0443">Lipid metabolism</keyword>
<dbReference type="Proteomes" id="UP000053405">
    <property type="component" value="Unassembled WGS sequence"/>
</dbReference>
<dbReference type="OrthoDB" id="4671961at2"/>
<evidence type="ECO:0000259" key="13">
    <source>
        <dbReference type="Pfam" id="PF06974"/>
    </source>
</evidence>
<dbReference type="GO" id="GO:0019432">
    <property type="term" value="P:triglyceride biosynthetic process"/>
    <property type="evidence" value="ECO:0007669"/>
    <property type="project" value="UniProtKB-UniPathway"/>
</dbReference>
<dbReference type="PANTHER" id="PTHR31650:SF1">
    <property type="entry name" value="WAX ESTER SYNTHASE_DIACYLGLYCEROL ACYLTRANSFERASE 4-RELATED"/>
    <property type="match status" value="1"/>
</dbReference>
<dbReference type="EMBL" id="BANT01000014">
    <property type="protein sequence ID" value="GAC56958.1"/>
    <property type="molecule type" value="Genomic_DNA"/>
</dbReference>
<keyword evidence="15" id="KW-1185">Reference proteome</keyword>
<feature type="domain" description="O-acyltransferase WSD1 C-terminal" evidence="13">
    <location>
        <begin position="275"/>
        <end position="425"/>
    </location>
</feature>
<dbReference type="InterPro" id="IPR014292">
    <property type="entry name" value="Acyl_transf_WS/DGAT"/>
</dbReference>
<dbReference type="eggNOG" id="COG1020">
    <property type="taxonomic scope" value="Bacteria"/>
</dbReference>
<evidence type="ECO:0000313" key="15">
    <source>
        <dbReference type="Proteomes" id="UP000053405"/>
    </source>
</evidence>
<evidence type="ECO:0000256" key="6">
    <source>
        <dbReference type="ARBA" id="ARBA00022679"/>
    </source>
</evidence>
<comment type="catalytic activity">
    <reaction evidence="10 11">
        <text>an acyl-CoA + a 1,2-diacyl-sn-glycerol = a triacyl-sn-glycerol + CoA</text>
        <dbReference type="Rhea" id="RHEA:10868"/>
        <dbReference type="ChEBI" id="CHEBI:17815"/>
        <dbReference type="ChEBI" id="CHEBI:57287"/>
        <dbReference type="ChEBI" id="CHEBI:58342"/>
        <dbReference type="ChEBI" id="CHEBI:64615"/>
        <dbReference type="EC" id="2.3.1.20"/>
    </reaction>
</comment>
<keyword evidence="6 11" id="KW-0808">Transferase</keyword>
<name>L7LAC0_9ACTN</name>
<dbReference type="GO" id="GO:0005886">
    <property type="term" value="C:plasma membrane"/>
    <property type="evidence" value="ECO:0007669"/>
    <property type="project" value="TreeGrafter"/>
</dbReference>
<dbReference type="Pfam" id="PF06974">
    <property type="entry name" value="WS_DGAT_C"/>
    <property type="match status" value="1"/>
</dbReference>
<reference evidence="14 15" key="1">
    <citation type="submission" date="2012-12" db="EMBL/GenBank/DDBJ databases">
        <title>Whole genome shotgun sequence of Gordonia hirsuta NBRC 16056.</title>
        <authorList>
            <person name="Isaki-Nakamura S."/>
            <person name="Hosoyama A."/>
            <person name="Tsuchikane K."/>
            <person name="Katsumata H."/>
            <person name="Baba S."/>
            <person name="Yamazaki S."/>
            <person name="Fujita N."/>
        </authorList>
    </citation>
    <scope>NUCLEOTIDE SEQUENCE [LARGE SCALE GENOMIC DNA]</scope>
    <source>
        <strain evidence="14 15">NBRC 16056</strain>
    </source>
</reference>
<dbReference type="PANTHER" id="PTHR31650">
    <property type="entry name" value="O-ACYLTRANSFERASE (WSD1-LIKE) FAMILY PROTEIN"/>
    <property type="match status" value="1"/>
</dbReference>
<dbReference type="EC" id="2.3.1.20" evidence="4 11"/>
<evidence type="ECO:0000256" key="10">
    <source>
        <dbReference type="ARBA" id="ARBA00048109"/>
    </source>
</evidence>
<organism evidence="14 15">
    <name type="scientific">Gordonia hirsuta DSM 44140 = NBRC 16056</name>
    <dbReference type="NCBI Taxonomy" id="1121927"/>
    <lineage>
        <taxon>Bacteria</taxon>
        <taxon>Bacillati</taxon>
        <taxon>Actinomycetota</taxon>
        <taxon>Actinomycetes</taxon>
        <taxon>Mycobacteriales</taxon>
        <taxon>Gordoniaceae</taxon>
        <taxon>Gordonia</taxon>
    </lineage>
</organism>
<dbReference type="InterPro" id="IPR045034">
    <property type="entry name" value="O-acyltransferase_WSD1-like"/>
</dbReference>
<dbReference type="UniPathway" id="UPA00282"/>
<gene>
    <name evidence="14" type="ORF">GOHSU_14_01250</name>
</gene>
<dbReference type="NCBIfam" id="TIGR02946">
    <property type="entry name" value="acyl_WS_DGAT"/>
    <property type="match status" value="1"/>
</dbReference>
<dbReference type="SUPFAM" id="SSF52777">
    <property type="entry name" value="CoA-dependent acyltransferases"/>
    <property type="match status" value="2"/>
</dbReference>
<comment type="caution">
    <text evidence="14">The sequence shown here is derived from an EMBL/GenBank/DDBJ whole genome shotgun (WGS) entry which is preliminary data.</text>
</comment>
<accession>L7LAC0</accession>
<dbReference type="STRING" id="1121927.GOHSU_14_01250"/>
<dbReference type="GO" id="GO:0051701">
    <property type="term" value="P:biological process involved in interaction with host"/>
    <property type="evidence" value="ECO:0007669"/>
    <property type="project" value="TreeGrafter"/>
</dbReference>
<dbReference type="RefSeq" id="WP_005938185.1">
    <property type="nucleotide sequence ID" value="NZ_ATVK01000046.1"/>
</dbReference>
<protein>
    <recommendedName>
        <fullName evidence="4 11">Diacylglycerol O-acyltransferase</fullName>
        <ecNumber evidence="4 11">2.3.1.20</ecNumber>
    </recommendedName>
</protein>
<dbReference type="GO" id="GO:0006071">
    <property type="term" value="P:glycerol metabolic process"/>
    <property type="evidence" value="ECO:0007669"/>
    <property type="project" value="UniProtKB-KW"/>
</dbReference>